<reference evidence="2 3" key="1">
    <citation type="submission" date="2021-06" db="EMBL/GenBank/DDBJ databases">
        <title>Caerostris extrusa draft genome.</title>
        <authorList>
            <person name="Kono N."/>
            <person name="Arakawa K."/>
        </authorList>
    </citation>
    <scope>NUCLEOTIDE SEQUENCE [LARGE SCALE GENOMIC DNA]</scope>
</reference>
<keyword evidence="3" id="KW-1185">Reference proteome</keyword>
<dbReference type="Gene3D" id="1.10.340.70">
    <property type="match status" value="1"/>
</dbReference>
<dbReference type="InterPro" id="IPR012337">
    <property type="entry name" value="RNaseH-like_sf"/>
</dbReference>
<dbReference type="InterPro" id="IPR008042">
    <property type="entry name" value="Retrotrans_Pao"/>
</dbReference>
<protein>
    <submittedName>
        <fullName evidence="2">Reverse transcriptase</fullName>
    </submittedName>
</protein>
<gene>
    <name evidence="2" type="primary">AVEN_106818_1</name>
    <name evidence="2" type="ORF">CEXT_716911</name>
</gene>
<proteinExistence type="predicted"/>
<organism evidence="2 3">
    <name type="scientific">Caerostris extrusa</name>
    <name type="common">Bark spider</name>
    <name type="synonym">Caerostris bankana</name>
    <dbReference type="NCBI Taxonomy" id="172846"/>
    <lineage>
        <taxon>Eukaryota</taxon>
        <taxon>Metazoa</taxon>
        <taxon>Ecdysozoa</taxon>
        <taxon>Arthropoda</taxon>
        <taxon>Chelicerata</taxon>
        <taxon>Arachnida</taxon>
        <taxon>Araneae</taxon>
        <taxon>Araneomorphae</taxon>
        <taxon>Entelegynae</taxon>
        <taxon>Araneoidea</taxon>
        <taxon>Araneidae</taxon>
        <taxon>Caerostris</taxon>
    </lineage>
</organism>
<dbReference type="Gene3D" id="3.30.420.10">
    <property type="entry name" value="Ribonuclease H-like superfamily/Ribonuclease H"/>
    <property type="match status" value="1"/>
</dbReference>
<dbReference type="InterPro" id="IPR041588">
    <property type="entry name" value="Integrase_H2C2"/>
</dbReference>
<keyword evidence="2" id="KW-0548">Nucleotidyltransferase</keyword>
<keyword evidence="2" id="KW-0808">Transferase</keyword>
<accession>A0AAV4NG58</accession>
<evidence type="ECO:0000313" key="3">
    <source>
        <dbReference type="Proteomes" id="UP001054945"/>
    </source>
</evidence>
<dbReference type="PANTHER" id="PTHR47331:SF1">
    <property type="entry name" value="GAG-LIKE PROTEIN"/>
    <property type="match status" value="1"/>
</dbReference>
<dbReference type="Pfam" id="PF05380">
    <property type="entry name" value="Peptidase_A17"/>
    <property type="match status" value="1"/>
</dbReference>
<dbReference type="AlphaFoldDB" id="A0AAV4NG58"/>
<dbReference type="GO" id="GO:0003676">
    <property type="term" value="F:nucleic acid binding"/>
    <property type="evidence" value="ECO:0007669"/>
    <property type="project" value="InterPro"/>
</dbReference>
<dbReference type="Proteomes" id="UP001054945">
    <property type="component" value="Unassembled WGS sequence"/>
</dbReference>
<sequence>MVPAKLILQEAWATEANWDLPLPDELQSRFSTWYHGLSCISQLKFERRIGYGKRDSWSLHIFCDASKNAYATVIFLRSESSGQVYVKFVAAKSRISPLKKVTIPRLELLACVLGSRLAKYVVTALSLKEVPTYYWTDATVALCWIQREENWESDIASRGCTLQHLSQYGWWEGPEFLKASPEAWPKSEFSPNEELIAAEMKKKIIVDLSVKIERPECTNTLSVEEKTKAEIILWSIEQEKHFHEKENSVHGLQVVRGDDDVLRVKTRIIERDDDLSFLYPILLPSKHYLTECLIREYHLKYCHAGVQILAAKLRLQYWIFSSKRNIRSCVSRCVVCKRFTAKALTTPPIQLPLDRVRESAIFEITGIDLCGPLLLKPRGKAWIVLFTCAVYRAIHLEPLTSLSTESFMQALRRFIARRGRPSTLECTRTMLQTLEERTMP</sequence>
<feature type="domain" description="Integrase zinc-binding" evidence="1">
    <location>
        <begin position="289"/>
        <end position="340"/>
    </location>
</feature>
<comment type="caution">
    <text evidence="2">The sequence shown here is derived from an EMBL/GenBank/DDBJ whole genome shotgun (WGS) entry which is preliminary data.</text>
</comment>
<evidence type="ECO:0000259" key="1">
    <source>
        <dbReference type="Pfam" id="PF17921"/>
    </source>
</evidence>
<name>A0AAV4NG58_CAEEX</name>
<dbReference type="Pfam" id="PF17921">
    <property type="entry name" value="Integrase_H2C2"/>
    <property type="match status" value="1"/>
</dbReference>
<dbReference type="SUPFAM" id="SSF53098">
    <property type="entry name" value="Ribonuclease H-like"/>
    <property type="match status" value="1"/>
</dbReference>
<dbReference type="PANTHER" id="PTHR47331">
    <property type="entry name" value="PHD-TYPE DOMAIN-CONTAINING PROTEIN"/>
    <property type="match status" value="1"/>
</dbReference>
<dbReference type="InterPro" id="IPR036397">
    <property type="entry name" value="RNaseH_sf"/>
</dbReference>
<dbReference type="EMBL" id="BPLR01020800">
    <property type="protein sequence ID" value="GIX82691.1"/>
    <property type="molecule type" value="Genomic_DNA"/>
</dbReference>
<keyword evidence="2" id="KW-0695">RNA-directed DNA polymerase</keyword>
<evidence type="ECO:0000313" key="2">
    <source>
        <dbReference type="EMBL" id="GIX82691.1"/>
    </source>
</evidence>
<dbReference type="GO" id="GO:0003964">
    <property type="term" value="F:RNA-directed DNA polymerase activity"/>
    <property type="evidence" value="ECO:0007669"/>
    <property type="project" value="UniProtKB-KW"/>
</dbReference>